<name>A0A225DFE4_9BACT</name>
<gene>
    <name evidence="4" type="ORF">FRUB_05189</name>
</gene>
<dbReference type="Gene3D" id="2.130.10.130">
    <property type="entry name" value="Integrin alpha, N-terminal"/>
    <property type="match status" value="2"/>
</dbReference>
<dbReference type="PANTHER" id="PTHR16026">
    <property type="entry name" value="CARTILAGE ACIDIC PROTEIN 1"/>
    <property type="match status" value="1"/>
</dbReference>
<dbReference type="InterPro" id="IPR028994">
    <property type="entry name" value="Integrin_alpha_N"/>
</dbReference>
<evidence type="ECO:0000256" key="2">
    <source>
        <dbReference type="SAM" id="MobiDB-lite"/>
    </source>
</evidence>
<accession>A0A225DFE4</accession>
<keyword evidence="5" id="KW-1185">Reference proteome</keyword>
<evidence type="ECO:0000313" key="5">
    <source>
        <dbReference type="Proteomes" id="UP000214646"/>
    </source>
</evidence>
<dbReference type="AlphaFoldDB" id="A0A225DFE4"/>
<reference evidence="5" key="1">
    <citation type="submission" date="2017-06" db="EMBL/GenBank/DDBJ databases">
        <title>Genome analysis of Fimbriiglobus ruber SP5, the first member of the order Planctomycetales with confirmed chitinolytic capability.</title>
        <authorList>
            <person name="Ravin N.V."/>
            <person name="Rakitin A.L."/>
            <person name="Ivanova A.A."/>
            <person name="Beletsky A.V."/>
            <person name="Kulichevskaya I.S."/>
            <person name="Mardanov A.V."/>
            <person name="Dedysh S.N."/>
        </authorList>
    </citation>
    <scope>NUCLEOTIDE SEQUENCE [LARGE SCALE GENOMIC DNA]</scope>
    <source>
        <strain evidence="5">SP5</strain>
    </source>
</reference>
<dbReference type="EMBL" id="NIDE01000008">
    <property type="protein sequence ID" value="OWK40270.1"/>
    <property type="molecule type" value="Genomic_DNA"/>
</dbReference>
<dbReference type="SUPFAM" id="SSF69318">
    <property type="entry name" value="Integrin alpha N-terminal domain"/>
    <property type="match status" value="1"/>
</dbReference>
<dbReference type="InterPro" id="IPR027039">
    <property type="entry name" value="Crtac1"/>
</dbReference>
<comment type="caution">
    <text evidence="4">The sequence shown here is derived from an EMBL/GenBank/DDBJ whole genome shotgun (WGS) entry which is preliminary data.</text>
</comment>
<protein>
    <recommendedName>
        <fullName evidence="3">ASPIC/UnbV domain-containing protein</fullName>
    </recommendedName>
</protein>
<dbReference type="PANTHER" id="PTHR16026:SF0">
    <property type="entry name" value="CARTILAGE ACIDIC PROTEIN 1"/>
    <property type="match status" value="1"/>
</dbReference>
<feature type="region of interest" description="Disordered" evidence="2">
    <location>
        <begin position="511"/>
        <end position="533"/>
    </location>
</feature>
<organism evidence="4 5">
    <name type="scientific">Fimbriiglobus ruber</name>
    <dbReference type="NCBI Taxonomy" id="1908690"/>
    <lineage>
        <taxon>Bacteria</taxon>
        <taxon>Pseudomonadati</taxon>
        <taxon>Planctomycetota</taxon>
        <taxon>Planctomycetia</taxon>
        <taxon>Gemmatales</taxon>
        <taxon>Gemmataceae</taxon>
        <taxon>Fimbriiglobus</taxon>
    </lineage>
</organism>
<evidence type="ECO:0000256" key="1">
    <source>
        <dbReference type="ARBA" id="ARBA00022729"/>
    </source>
</evidence>
<dbReference type="InterPro" id="IPR011519">
    <property type="entry name" value="UnbV_ASPIC"/>
</dbReference>
<keyword evidence="1" id="KW-0732">Signal</keyword>
<dbReference type="Pfam" id="PF07593">
    <property type="entry name" value="UnbV_ASPIC"/>
    <property type="match status" value="1"/>
</dbReference>
<dbReference type="Proteomes" id="UP000214646">
    <property type="component" value="Unassembled WGS sequence"/>
</dbReference>
<evidence type="ECO:0000259" key="3">
    <source>
        <dbReference type="Pfam" id="PF07593"/>
    </source>
</evidence>
<feature type="domain" description="ASPIC/UnbV" evidence="3">
    <location>
        <begin position="457"/>
        <end position="523"/>
    </location>
</feature>
<dbReference type="InterPro" id="IPR013517">
    <property type="entry name" value="FG-GAP"/>
</dbReference>
<sequence length="533" mass="56718">MPDGPGWFEDVTAKVGIDFTHDAGSLEKYLTPQSTGSGVAACDLDGDGRPDLLFLTNGGTGSKSTNKLYRQKSDGTFEDVSAGSGLDFAGCNMGVAVGDIDNDGKPDVLITQYTGARLFLNQGGMKFKDVTEEMGIKNPLWGASVAFLDYDRDGWLDLVIVNYVDFDPNWPCRTRAGQPDYCSPKVFRGTASKLFRNVGGKRFEDVSVASRIGEVAGPGFGVAVADFDGDGWPDIFVANDGMPNRLWVNQRNSTFRDEAASRGVASTQMGLAYAGMGVALGDVDNDGLFDLYNTHLVSETNTLWKQNPRGVFKDVTAAAGLTQTRWRATGWGNVLTDFDNDGWLDLAIATGGVERRPPGGTPRTGVAPHWEPYADRNQLLAGVGGGRFKDISVNSPAFCGHFNVARGLIAADLDGDGGVDLVVNAIGEKARVFRNVCPRRGHWLAVRAIEPDRNRDAVGAVVAVTAGGVRRIRLVAPAGSFLSAGPGTAYFGLGEAGSVDGFDVVWPDGTRETFPGGPTDRSLELRKGSGLSK</sequence>
<proteinExistence type="predicted"/>
<evidence type="ECO:0000313" key="4">
    <source>
        <dbReference type="EMBL" id="OWK40270.1"/>
    </source>
</evidence>
<dbReference type="Pfam" id="PF13517">
    <property type="entry name" value="FG-GAP_3"/>
    <property type="match status" value="2"/>
</dbReference>